<evidence type="ECO:0000313" key="2">
    <source>
        <dbReference type="Proteomes" id="UP000271889"/>
    </source>
</evidence>
<accession>A0A3P6QQI4</accession>
<gene>
    <name evidence="1" type="ORF">CGOC_LOCUS2612</name>
</gene>
<organism evidence="1 2">
    <name type="scientific">Cylicostephanus goldi</name>
    <name type="common">Nematode worm</name>
    <dbReference type="NCBI Taxonomy" id="71465"/>
    <lineage>
        <taxon>Eukaryota</taxon>
        <taxon>Metazoa</taxon>
        <taxon>Ecdysozoa</taxon>
        <taxon>Nematoda</taxon>
        <taxon>Chromadorea</taxon>
        <taxon>Rhabditida</taxon>
        <taxon>Rhabditina</taxon>
        <taxon>Rhabditomorpha</taxon>
        <taxon>Strongyloidea</taxon>
        <taxon>Strongylidae</taxon>
        <taxon>Cylicostephanus</taxon>
    </lineage>
</organism>
<reference evidence="1 2" key="1">
    <citation type="submission" date="2018-11" db="EMBL/GenBank/DDBJ databases">
        <authorList>
            <consortium name="Pathogen Informatics"/>
        </authorList>
    </citation>
    <scope>NUCLEOTIDE SEQUENCE [LARGE SCALE GENOMIC DNA]</scope>
</reference>
<name>A0A3P6QQI4_CYLGO</name>
<evidence type="ECO:0000313" key="1">
    <source>
        <dbReference type="EMBL" id="VDK53206.1"/>
    </source>
</evidence>
<protein>
    <submittedName>
        <fullName evidence="1">Uncharacterized protein</fullName>
    </submittedName>
</protein>
<sequence length="91" mass="10282">MTDFIRRHFRQFASTVERRNSSSGLVLPAYQAYFHNGGEERLVDGPPPSPKESRVAQLEQRVRELEAMMVGQGPNNTVVIPVTPTQQSKRT</sequence>
<dbReference type="OrthoDB" id="5835862at2759"/>
<keyword evidence="2" id="KW-1185">Reference proteome</keyword>
<dbReference type="EMBL" id="UYRV01005967">
    <property type="protein sequence ID" value="VDK53206.1"/>
    <property type="molecule type" value="Genomic_DNA"/>
</dbReference>
<dbReference type="AlphaFoldDB" id="A0A3P6QQI4"/>
<proteinExistence type="predicted"/>
<dbReference type="Proteomes" id="UP000271889">
    <property type="component" value="Unassembled WGS sequence"/>
</dbReference>